<dbReference type="Proteomes" id="UP000297729">
    <property type="component" value="Unassembled WGS sequence"/>
</dbReference>
<gene>
    <name evidence="1" type="ORF">E4L98_11400</name>
</gene>
<dbReference type="InterPro" id="IPR036648">
    <property type="entry name" value="CN_Hdrase_a/SCN_Hdrase_g_sf"/>
</dbReference>
<accession>A0A4Y9SGL6</accession>
<name>A0A4Y9SGL6_9BURK</name>
<protein>
    <submittedName>
        <fullName evidence="1">Putative modified peptide</fullName>
    </submittedName>
</protein>
<evidence type="ECO:0000313" key="1">
    <source>
        <dbReference type="EMBL" id="TFW23269.1"/>
    </source>
</evidence>
<dbReference type="InterPro" id="IPR030976">
    <property type="entry name" value="Mod_pep_NH_fam"/>
</dbReference>
<sequence>MQTSQDINFILGKLANDDAFRARLLNDPVAALADMGVVLSPEQIPAERSLPTPAAICAEQMEYLSKLESTKTMVPFLLSGTA</sequence>
<proteinExistence type="predicted"/>
<keyword evidence="2" id="KW-1185">Reference proteome</keyword>
<organism evidence="1 2">
    <name type="scientific">Duganella callida</name>
    <dbReference type="NCBI Taxonomy" id="2561932"/>
    <lineage>
        <taxon>Bacteria</taxon>
        <taxon>Pseudomonadati</taxon>
        <taxon>Pseudomonadota</taxon>
        <taxon>Betaproteobacteria</taxon>
        <taxon>Burkholderiales</taxon>
        <taxon>Oxalobacteraceae</taxon>
        <taxon>Telluria group</taxon>
        <taxon>Duganella</taxon>
    </lineage>
</organism>
<dbReference type="OrthoDB" id="8780590at2"/>
<dbReference type="AlphaFoldDB" id="A0A4Y9SGL6"/>
<dbReference type="SUPFAM" id="SSF56209">
    <property type="entry name" value="Nitrile hydratase alpha chain"/>
    <property type="match status" value="1"/>
</dbReference>
<dbReference type="NCBIfam" id="NF038399">
    <property type="entry name" value="NH_RiPP_Os17"/>
    <property type="match status" value="1"/>
</dbReference>
<comment type="caution">
    <text evidence="1">The sequence shown here is derived from an EMBL/GenBank/DDBJ whole genome shotgun (WGS) entry which is preliminary data.</text>
</comment>
<dbReference type="GO" id="GO:0046914">
    <property type="term" value="F:transition metal ion binding"/>
    <property type="evidence" value="ECO:0007669"/>
    <property type="project" value="InterPro"/>
</dbReference>
<dbReference type="GO" id="GO:0003824">
    <property type="term" value="F:catalytic activity"/>
    <property type="evidence" value="ECO:0007669"/>
    <property type="project" value="InterPro"/>
</dbReference>
<reference evidence="1 2" key="1">
    <citation type="submission" date="2019-03" db="EMBL/GenBank/DDBJ databases">
        <title>Draft Genome Sequence of Duganella callidus sp. nov., a Novel Duganella Species Isolated from Cultivated Soil.</title>
        <authorList>
            <person name="Raths R."/>
            <person name="Peta V."/>
            <person name="Bucking H."/>
        </authorList>
    </citation>
    <scope>NUCLEOTIDE SEQUENCE [LARGE SCALE GENOMIC DNA]</scope>
    <source>
        <strain evidence="1 2">DN04</strain>
    </source>
</reference>
<dbReference type="NCBIfam" id="TIGR04509">
    <property type="entry name" value="mod_pep_NH_fam"/>
    <property type="match status" value="1"/>
</dbReference>
<dbReference type="EMBL" id="SPVG01000109">
    <property type="protein sequence ID" value="TFW23269.1"/>
    <property type="molecule type" value="Genomic_DNA"/>
</dbReference>
<dbReference type="RefSeq" id="WP_135201684.1">
    <property type="nucleotide sequence ID" value="NZ_SPVG01000109.1"/>
</dbReference>
<evidence type="ECO:0000313" key="2">
    <source>
        <dbReference type="Proteomes" id="UP000297729"/>
    </source>
</evidence>